<comment type="caution">
    <text evidence="2">The sequence shown here is derived from an EMBL/GenBank/DDBJ whole genome shotgun (WGS) entry which is preliminary data.</text>
</comment>
<name>A0ABP7E1T4_9ACTN</name>
<dbReference type="Pfam" id="PF21806">
    <property type="entry name" value="DUF6879"/>
    <property type="match status" value="1"/>
</dbReference>
<feature type="domain" description="DUF6879" evidence="1">
    <location>
        <begin position="24"/>
        <end position="188"/>
    </location>
</feature>
<organism evidence="2 3">
    <name type="scientific">Nonomuraea antimicrobica</name>
    <dbReference type="NCBI Taxonomy" id="561173"/>
    <lineage>
        <taxon>Bacteria</taxon>
        <taxon>Bacillati</taxon>
        <taxon>Actinomycetota</taxon>
        <taxon>Actinomycetes</taxon>
        <taxon>Streptosporangiales</taxon>
        <taxon>Streptosporangiaceae</taxon>
        <taxon>Nonomuraea</taxon>
    </lineage>
</organism>
<dbReference type="RefSeq" id="WP_344894549.1">
    <property type="nucleotide sequence ID" value="NZ_BAAAZP010000219.1"/>
</dbReference>
<dbReference type="EMBL" id="BAAAZP010000219">
    <property type="protein sequence ID" value="GAA3713097.1"/>
    <property type="molecule type" value="Genomic_DNA"/>
</dbReference>
<gene>
    <name evidence="2" type="ORF">GCM10022224_093280</name>
</gene>
<sequence length="194" mass="22194">MSDVLTRLRSAPGTSMNAAEYGADFAREFEIASGVLWKLERAQEFDEGDLPSYRAMLDGDWRRAMALVAEMRPGFRSDNPGRMDFRRIRVVEEPLTRYLRWELAVLSARAEEGENSRVVPVSALRPYEGGGPAPELVLFHPTLLYEVLYDRDGRHRGARRITEPRFVEPCVPVLSGLFDRGEDLRSYWTRMRAG</sequence>
<reference evidence="3" key="1">
    <citation type="journal article" date="2019" name="Int. J. Syst. Evol. Microbiol.">
        <title>The Global Catalogue of Microorganisms (GCM) 10K type strain sequencing project: providing services to taxonomists for standard genome sequencing and annotation.</title>
        <authorList>
            <consortium name="The Broad Institute Genomics Platform"/>
            <consortium name="The Broad Institute Genome Sequencing Center for Infectious Disease"/>
            <person name="Wu L."/>
            <person name="Ma J."/>
        </authorList>
    </citation>
    <scope>NUCLEOTIDE SEQUENCE [LARGE SCALE GENOMIC DNA]</scope>
    <source>
        <strain evidence="3">JCM 16904</strain>
    </source>
</reference>
<keyword evidence="3" id="KW-1185">Reference proteome</keyword>
<accession>A0ABP7E1T4</accession>
<protein>
    <recommendedName>
        <fullName evidence="1">DUF6879 domain-containing protein</fullName>
    </recommendedName>
</protein>
<evidence type="ECO:0000313" key="3">
    <source>
        <dbReference type="Proteomes" id="UP001500902"/>
    </source>
</evidence>
<dbReference type="InterPro" id="IPR049244">
    <property type="entry name" value="DUF6879"/>
</dbReference>
<dbReference type="Proteomes" id="UP001500902">
    <property type="component" value="Unassembled WGS sequence"/>
</dbReference>
<evidence type="ECO:0000259" key="1">
    <source>
        <dbReference type="Pfam" id="PF21806"/>
    </source>
</evidence>
<evidence type="ECO:0000313" key="2">
    <source>
        <dbReference type="EMBL" id="GAA3713097.1"/>
    </source>
</evidence>
<proteinExistence type="predicted"/>